<evidence type="ECO:0000256" key="3">
    <source>
        <dbReference type="ARBA" id="ARBA00022692"/>
    </source>
</evidence>
<evidence type="ECO:0000256" key="6">
    <source>
        <dbReference type="SAM" id="Phobius"/>
    </source>
</evidence>
<name>A0A547Q767_9RHOB</name>
<sequence>MQDALKGLLRRHGLIVAFMVFLAGVALNTDAFLSAGNILDVLRQVSITGMMAVGVTFVVLTGRLDLSVGSMLTLLTVIVVDQHNQSGPLMAMIITLAAGCALGAINGVLVGYIGLNSLIVTLAMLSFLQGLVLFYSGGSNVNITNAQDTWFAVFGRASLFGIPVPVVMFLAAAAVAAFVLKFTTFGRQIYGVGGNETASVFSGIDSRRAVFWTYVISGLTTGLAAIIMGSRVMGAQNTIGQGYELTVLAGIILGGTSLLGGSGSIGRTVLGIAMLGFIQNGLLLLGFPYYVQWLVTWAVIIIAVWIDLGAKRGRIFA</sequence>
<feature type="transmembrane region" description="Helical" evidence="6">
    <location>
        <begin position="293"/>
        <end position="310"/>
    </location>
</feature>
<dbReference type="PANTHER" id="PTHR32196">
    <property type="entry name" value="ABC TRANSPORTER PERMEASE PROTEIN YPHD-RELATED-RELATED"/>
    <property type="match status" value="1"/>
</dbReference>
<keyword evidence="2" id="KW-1003">Cell membrane</keyword>
<keyword evidence="3 6" id="KW-0812">Transmembrane</keyword>
<keyword evidence="4 6" id="KW-1133">Transmembrane helix</keyword>
<keyword evidence="5 6" id="KW-0472">Membrane</keyword>
<evidence type="ECO:0000256" key="2">
    <source>
        <dbReference type="ARBA" id="ARBA00022475"/>
    </source>
</evidence>
<evidence type="ECO:0000256" key="5">
    <source>
        <dbReference type="ARBA" id="ARBA00023136"/>
    </source>
</evidence>
<evidence type="ECO:0000313" key="8">
    <source>
        <dbReference type="Proteomes" id="UP000318590"/>
    </source>
</evidence>
<dbReference type="RefSeq" id="WP_142833865.1">
    <property type="nucleotide sequence ID" value="NZ_VFSV01000007.1"/>
</dbReference>
<feature type="transmembrane region" description="Helical" evidence="6">
    <location>
        <begin position="209"/>
        <end position="230"/>
    </location>
</feature>
<dbReference type="AlphaFoldDB" id="A0A547Q767"/>
<accession>A0A547Q767</accession>
<dbReference type="Proteomes" id="UP000318590">
    <property type="component" value="Unassembled WGS sequence"/>
</dbReference>
<feature type="transmembrane region" description="Helical" evidence="6">
    <location>
        <begin position="12"/>
        <end position="35"/>
    </location>
</feature>
<organism evidence="7 8">
    <name type="scientific">Palleronia caenipelagi</name>
    <dbReference type="NCBI Taxonomy" id="2489174"/>
    <lineage>
        <taxon>Bacteria</taxon>
        <taxon>Pseudomonadati</taxon>
        <taxon>Pseudomonadota</taxon>
        <taxon>Alphaproteobacteria</taxon>
        <taxon>Rhodobacterales</taxon>
        <taxon>Roseobacteraceae</taxon>
        <taxon>Palleronia</taxon>
    </lineage>
</organism>
<evidence type="ECO:0000256" key="1">
    <source>
        <dbReference type="ARBA" id="ARBA00004651"/>
    </source>
</evidence>
<gene>
    <name evidence="7" type="ORF">FEV53_05780</name>
</gene>
<feature type="transmembrane region" description="Helical" evidence="6">
    <location>
        <begin position="157"/>
        <end position="180"/>
    </location>
</feature>
<keyword evidence="8" id="KW-1185">Reference proteome</keyword>
<evidence type="ECO:0000256" key="4">
    <source>
        <dbReference type="ARBA" id="ARBA00022989"/>
    </source>
</evidence>
<feature type="transmembrane region" description="Helical" evidence="6">
    <location>
        <begin position="118"/>
        <end position="137"/>
    </location>
</feature>
<feature type="transmembrane region" description="Helical" evidence="6">
    <location>
        <begin position="242"/>
        <end position="261"/>
    </location>
</feature>
<feature type="transmembrane region" description="Helical" evidence="6">
    <location>
        <begin position="89"/>
        <end position="111"/>
    </location>
</feature>
<dbReference type="GO" id="GO:0005886">
    <property type="term" value="C:plasma membrane"/>
    <property type="evidence" value="ECO:0007669"/>
    <property type="project" value="UniProtKB-SubCell"/>
</dbReference>
<comment type="subcellular location">
    <subcellularLocation>
        <location evidence="1">Cell membrane</location>
        <topology evidence="1">Multi-pass membrane protein</topology>
    </subcellularLocation>
</comment>
<dbReference type="OrthoDB" id="6384190at2"/>
<protein>
    <submittedName>
        <fullName evidence="7">ABC transporter permease</fullName>
    </submittedName>
</protein>
<comment type="caution">
    <text evidence="7">The sequence shown here is derived from an EMBL/GenBank/DDBJ whole genome shotgun (WGS) entry which is preliminary data.</text>
</comment>
<feature type="transmembrane region" description="Helical" evidence="6">
    <location>
        <begin position="41"/>
        <end position="59"/>
    </location>
</feature>
<dbReference type="CDD" id="cd06579">
    <property type="entry name" value="TM_PBP1_transp_AraH_like"/>
    <property type="match status" value="1"/>
</dbReference>
<dbReference type="InterPro" id="IPR001851">
    <property type="entry name" value="ABC_transp_permease"/>
</dbReference>
<dbReference type="EMBL" id="VFSV01000007">
    <property type="protein sequence ID" value="TRD22230.1"/>
    <property type="molecule type" value="Genomic_DNA"/>
</dbReference>
<dbReference type="Pfam" id="PF02653">
    <property type="entry name" value="BPD_transp_2"/>
    <property type="match status" value="1"/>
</dbReference>
<evidence type="ECO:0000313" key="7">
    <source>
        <dbReference type="EMBL" id="TRD22230.1"/>
    </source>
</evidence>
<proteinExistence type="predicted"/>
<reference evidence="7 8" key="1">
    <citation type="submission" date="2019-06" db="EMBL/GenBank/DDBJ databases">
        <title>Paenimaribius caenipelagi gen. nov., sp. nov., isolated from a tidal flat.</title>
        <authorList>
            <person name="Yoon J.-H."/>
        </authorList>
    </citation>
    <scope>NUCLEOTIDE SEQUENCE [LARGE SCALE GENOMIC DNA]</scope>
    <source>
        <strain evidence="7 8">JBTF-M29</strain>
    </source>
</reference>
<dbReference type="GO" id="GO:0022857">
    <property type="term" value="F:transmembrane transporter activity"/>
    <property type="evidence" value="ECO:0007669"/>
    <property type="project" value="InterPro"/>
</dbReference>
<dbReference type="PANTHER" id="PTHR32196:SF72">
    <property type="entry name" value="RIBOSE IMPORT PERMEASE PROTEIN RBSC"/>
    <property type="match status" value="1"/>
</dbReference>